<gene>
    <name evidence="5" type="ORF">XAT740_LOCUS44764</name>
</gene>
<proteinExistence type="inferred from homology"/>
<comment type="cofactor">
    <cofactor evidence="3">
        <name>Mn(2+)</name>
        <dbReference type="ChEBI" id="CHEBI:29035"/>
    </cofactor>
    <text evidence="3">The Mn(2+) ion enhances activity.</text>
</comment>
<protein>
    <recommendedName>
        <fullName evidence="4">Peptidase M20 dimerisation domain-containing protein</fullName>
    </recommendedName>
</protein>
<comment type="similarity">
    <text evidence="1">Belongs to the peptidase M20 family.</text>
</comment>
<evidence type="ECO:0000313" key="6">
    <source>
        <dbReference type="Proteomes" id="UP000663828"/>
    </source>
</evidence>
<evidence type="ECO:0000259" key="4">
    <source>
        <dbReference type="Pfam" id="PF07687"/>
    </source>
</evidence>
<dbReference type="SUPFAM" id="SSF53187">
    <property type="entry name" value="Zn-dependent exopeptidases"/>
    <property type="match status" value="1"/>
</dbReference>
<dbReference type="PANTHER" id="PTHR11014:SF63">
    <property type="entry name" value="METALLOPEPTIDASE, PUTATIVE (AFU_ORTHOLOGUE AFUA_6G09600)-RELATED"/>
    <property type="match status" value="1"/>
</dbReference>
<feature type="binding site" evidence="3">
    <location>
        <position position="106"/>
    </location>
    <ligand>
        <name>Mn(2+)</name>
        <dbReference type="ChEBI" id="CHEBI:29035"/>
        <label>2</label>
    </ligand>
</feature>
<evidence type="ECO:0000313" key="5">
    <source>
        <dbReference type="EMBL" id="CAF1574009.1"/>
    </source>
</evidence>
<dbReference type="Pfam" id="PF07687">
    <property type="entry name" value="M20_dimer"/>
    <property type="match status" value="1"/>
</dbReference>
<dbReference type="NCBIfam" id="TIGR01891">
    <property type="entry name" value="amidohydrolases"/>
    <property type="match status" value="1"/>
</dbReference>
<sequence>MTTALLHKVREMQAELTTIRHDIHAHPEMAMGEVRTSALIIAKLTEWGITVTDGVGKTGVVGTLTGVKPGDRTIGLRADMDALQLTEQSNVSYCSTKPGTMHACGHDGHTVMLLGAAKHLAEHRDSFCGTVHFIFQPAEEGQKGAIAMINDKLFERFPMDAIYGLHNYGEALGQFAIRSGPFMAASDRWFVTFYGTGGHGGAGAHRATDVTVLQAQFLLALQTIVSRNVNALDTAVISVGAIESGSFDSVNVMPSKIRIGGTARSLKESVRDTIERRIKELADGLAASYGCRAEVEYVRLGIALVNHEEQTKRAIKAAEAVVGEANVNKNREPSMGGEDFAFFLVERPGSFIFLGINNKGESRDIHSPTYDFNDDAIPYGVAYWIKLVQQELCNQ</sequence>
<dbReference type="PANTHER" id="PTHR11014">
    <property type="entry name" value="PEPTIDASE M20 FAMILY MEMBER"/>
    <property type="match status" value="1"/>
</dbReference>
<accession>A0A815YUB2</accession>
<dbReference type="FunFam" id="3.30.70.360:FF:000001">
    <property type="entry name" value="N-acetyldiaminopimelate deacetylase"/>
    <property type="match status" value="1"/>
</dbReference>
<keyword evidence="3" id="KW-0479">Metal-binding</keyword>
<dbReference type="InterPro" id="IPR036264">
    <property type="entry name" value="Bact_exopeptidase_dim_dom"/>
</dbReference>
<dbReference type="GO" id="GO:0046872">
    <property type="term" value="F:metal ion binding"/>
    <property type="evidence" value="ECO:0007669"/>
    <property type="project" value="UniProtKB-KW"/>
</dbReference>
<dbReference type="AlphaFoldDB" id="A0A815YUB2"/>
<feature type="binding site" evidence="3">
    <location>
        <position position="366"/>
    </location>
    <ligand>
        <name>Mn(2+)</name>
        <dbReference type="ChEBI" id="CHEBI:29035"/>
        <label>2</label>
    </ligand>
</feature>
<dbReference type="Pfam" id="PF01546">
    <property type="entry name" value="Peptidase_M20"/>
    <property type="match status" value="1"/>
</dbReference>
<reference evidence="5" key="1">
    <citation type="submission" date="2021-02" db="EMBL/GenBank/DDBJ databases">
        <authorList>
            <person name="Nowell W R."/>
        </authorList>
    </citation>
    <scope>NUCLEOTIDE SEQUENCE</scope>
</reference>
<feature type="binding site" evidence="3">
    <location>
        <position position="140"/>
    </location>
    <ligand>
        <name>Mn(2+)</name>
        <dbReference type="ChEBI" id="CHEBI:29035"/>
        <label>2</label>
    </ligand>
</feature>
<keyword evidence="3" id="KW-0464">Manganese</keyword>
<evidence type="ECO:0000256" key="1">
    <source>
        <dbReference type="ARBA" id="ARBA00006153"/>
    </source>
</evidence>
<comment type="caution">
    <text evidence="5">The sequence shown here is derived from an EMBL/GenBank/DDBJ whole genome shotgun (WGS) entry which is preliminary data.</text>
</comment>
<keyword evidence="2" id="KW-0378">Hydrolase</keyword>
<dbReference type="CDD" id="cd05666">
    <property type="entry name" value="M20_Acy1-like"/>
    <property type="match status" value="1"/>
</dbReference>
<organism evidence="5 6">
    <name type="scientific">Adineta ricciae</name>
    <name type="common">Rotifer</name>
    <dbReference type="NCBI Taxonomy" id="249248"/>
    <lineage>
        <taxon>Eukaryota</taxon>
        <taxon>Metazoa</taxon>
        <taxon>Spiralia</taxon>
        <taxon>Gnathifera</taxon>
        <taxon>Rotifera</taxon>
        <taxon>Eurotatoria</taxon>
        <taxon>Bdelloidea</taxon>
        <taxon>Adinetida</taxon>
        <taxon>Adinetidae</taxon>
        <taxon>Adineta</taxon>
    </lineage>
</organism>
<dbReference type="InterPro" id="IPR002933">
    <property type="entry name" value="Peptidase_M20"/>
</dbReference>
<evidence type="ECO:0000256" key="2">
    <source>
        <dbReference type="ARBA" id="ARBA00022801"/>
    </source>
</evidence>
<dbReference type="Gene3D" id="3.30.70.360">
    <property type="match status" value="1"/>
</dbReference>
<feature type="binding site" evidence="3">
    <location>
        <position position="104"/>
    </location>
    <ligand>
        <name>Mn(2+)</name>
        <dbReference type="ChEBI" id="CHEBI:29035"/>
        <label>2</label>
    </ligand>
</feature>
<dbReference type="EMBL" id="CAJNOR010005725">
    <property type="protein sequence ID" value="CAF1574009.1"/>
    <property type="molecule type" value="Genomic_DNA"/>
</dbReference>
<name>A0A815YUB2_ADIRI</name>
<dbReference type="SUPFAM" id="SSF55031">
    <property type="entry name" value="Bacterial exopeptidase dimerisation domain"/>
    <property type="match status" value="1"/>
</dbReference>
<dbReference type="PIRSF" id="PIRSF005962">
    <property type="entry name" value="Pept_M20D_amidohydro"/>
    <property type="match status" value="1"/>
</dbReference>
<feature type="domain" description="Peptidase M20 dimerisation" evidence="4">
    <location>
        <begin position="190"/>
        <end position="287"/>
    </location>
</feature>
<dbReference type="GO" id="GO:0016787">
    <property type="term" value="F:hydrolase activity"/>
    <property type="evidence" value="ECO:0007669"/>
    <property type="project" value="UniProtKB-KW"/>
</dbReference>
<dbReference type="Proteomes" id="UP000663828">
    <property type="component" value="Unassembled WGS sequence"/>
</dbReference>
<dbReference type="InterPro" id="IPR017439">
    <property type="entry name" value="Amidohydrolase"/>
</dbReference>
<keyword evidence="6" id="KW-1185">Reference proteome</keyword>
<dbReference type="InterPro" id="IPR011650">
    <property type="entry name" value="Peptidase_M20_dimer"/>
</dbReference>
<feature type="binding site" evidence="3">
    <location>
        <position position="166"/>
    </location>
    <ligand>
        <name>Mn(2+)</name>
        <dbReference type="ChEBI" id="CHEBI:29035"/>
        <label>2</label>
    </ligand>
</feature>
<evidence type="ECO:0000256" key="3">
    <source>
        <dbReference type="PIRSR" id="PIRSR005962-1"/>
    </source>
</evidence>
<dbReference type="Gene3D" id="3.40.630.10">
    <property type="entry name" value="Zn peptidases"/>
    <property type="match status" value="1"/>
</dbReference>